<dbReference type="GO" id="GO:0006508">
    <property type="term" value="P:proteolysis"/>
    <property type="evidence" value="ECO:0007669"/>
    <property type="project" value="InterPro"/>
</dbReference>
<dbReference type="GO" id="GO:0008236">
    <property type="term" value="F:serine-type peptidase activity"/>
    <property type="evidence" value="ECO:0007669"/>
    <property type="project" value="InterPro"/>
</dbReference>
<feature type="signal peptide" evidence="1">
    <location>
        <begin position="1"/>
        <end position="18"/>
    </location>
</feature>
<organism evidence="3 4">
    <name type="scientific">Brevifollis gellanilyticus</name>
    <dbReference type="NCBI Taxonomy" id="748831"/>
    <lineage>
        <taxon>Bacteria</taxon>
        <taxon>Pseudomonadati</taxon>
        <taxon>Verrucomicrobiota</taxon>
        <taxon>Verrucomicrobiia</taxon>
        <taxon>Verrucomicrobiales</taxon>
        <taxon>Verrucomicrobiaceae</taxon>
    </lineage>
</organism>
<evidence type="ECO:0000313" key="4">
    <source>
        <dbReference type="Proteomes" id="UP000321577"/>
    </source>
</evidence>
<evidence type="ECO:0000259" key="2">
    <source>
        <dbReference type="Pfam" id="PF00326"/>
    </source>
</evidence>
<dbReference type="OrthoDB" id="191076at2"/>
<reference evidence="3 4" key="1">
    <citation type="submission" date="2019-07" db="EMBL/GenBank/DDBJ databases">
        <title>Whole genome shotgun sequence of Brevifollis gellanilyticus NBRC 108608.</title>
        <authorList>
            <person name="Hosoyama A."/>
            <person name="Uohara A."/>
            <person name="Ohji S."/>
            <person name="Ichikawa N."/>
        </authorList>
    </citation>
    <scope>NUCLEOTIDE SEQUENCE [LARGE SCALE GENOMIC DNA]</scope>
    <source>
        <strain evidence="3 4">NBRC 108608</strain>
    </source>
</reference>
<dbReference type="InterPro" id="IPR001375">
    <property type="entry name" value="Peptidase_S9_cat"/>
</dbReference>
<sequence>MKRFLLLLIACFTLPLAAQDNFPRKAETFDLAGGKGFIYAAPKPGEGKPWLWYAPTLKGVSIVGKKMYFEAFMNAGISIAGFDIGEVRGAPGSTAKFHQFYEEMVKRGYSSKPILLGQSRGGMMTLAWAFRHPDKVKAWIGIYPVCNLASWSLKNSKPQTLADFGMTEEELTTKLTEFNPIDNLKGLLENKVPMFAVHGDSDLSVPYVDNTKILKERYEAGGGKFSVKVIPGEGHKVGPSFFECQELVDFVLANAK</sequence>
<keyword evidence="1" id="KW-0732">Signal</keyword>
<dbReference type="Gene3D" id="3.40.50.1820">
    <property type="entry name" value="alpha/beta hydrolase"/>
    <property type="match status" value="1"/>
</dbReference>
<protein>
    <recommendedName>
        <fullName evidence="2">Peptidase S9 prolyl oligopeptidase catalytic domain-containing protein</fullName>
    </recommendedName>
</protein>
<comment type="caution">
    <text evidence="3">The sequence shown here is derived from an EMBL/GenBank/DDBJ whole genome shotgun (WGS) entry which is preliminary data.</text>
</comment>
<dbReference type="Pfam" id="PF00326">
    <property type="entry name" value="Peptidase_S9"/>
    <property type="match status" value="1"/>
</dbReference>
<dbReference type="Proteomes" id="UP000321577">
    <property type="component" value="Unassembled WGS sequence"/>
</dbReference>
<dbReference type="EMBL" id="BKAG01000009">
    <property type="protein sequence ID" value="GEP42342.1"/>
    <property type="molecule type" value="Genomic_DNA"/>
</dbReference>
<accession>A0A512M6I6</accession>
<gene>
    <name evidence="3" type="ORF">BGE01nite_16330</name>
</gene>
<evidence type="ECO:0000313" key="3">
    <source>
        <dbReference type="EMBL" id="GEP42342.1"/>
    </source>
</evidence>
<dbReference type="SUPFAM" id="SSF53474">
    <property type="entry name" value="alpha/beta-Hydrolases"/>
    <property type="match status" value="1"/>
</dbReference>
<evidence type="ECO:0000256" key="1">
    <source>
        <dbReference type="SAM" id="SignalP"/>
    </source>
</evidence>
<name>A0A512M6I6_9BACT</name>
<dbReference type="RefSeq" id="WP_146849946.1">
    <property type="nucleotide sequence ID" value="NZ_BKAG01000009.1"/>
</dbReference>
<dbReference type="AlphaFoldDB" id="A0A512M6I6"/>
<proteinExistence type="predicted"/>
<feature type="chain" id="PRO_5021972899" description="Peptidase S9 prolyl oligopeptidase catalytic domain-containing protein" evidence="1">
    <location>
        <begin position="19"/>
        <end position="256"/>
    </location>
</feature>
<feature type="domain" description="Peptidase S9 prolyl oligopeptidase catalytic" evidence="2">
    <location>
        <begin position="101"/>
        <end position="238"/>
    </location>
</feature>
<keyword evidence="4" id="KW-1185">Reference proteome</keyword>
<dbReference type="InterPro" id="IPR029058">
    <property type="entry name" value="AB_hydrolase_fold"/>
</dbReference>